<evidence type="ECO:0000259" key="5">
    <source>
        <dbReference type="SMART" id="SM00062"/>
    </source>
</evidence>
<gene>
    <name evidence="6" type="ORF">ACFP3V_17935</name>
</gene>
<evidence type="ECO:0000256" key="2">
    <source>
        <dbReference type="ARBA" id="ARBA00010742"/>
    </source>
</evidence>
<evidence type="ECO:0000313" key="7">
    <source>
        <dbReference type="Proteomes" id="UP001596174"/>
    </source>
</evidence>
<dbReference type="SUPFAM" id="SSF53850">
    <property type="entry name" value="Periplasmic binding protein-like II"/>
    <property type="match status" value="1"/>
</dbReference>
<keyword evidence="7" id="KW-1185">Reference proteome</keyword>
<dbReference type="SMART" id="SM00062">
    <property type="entry name" value="PBPb"/>
    <property type="match status" value="1"/>
</dbReference>
<dbReference type="PANTHER" id="PTHR30024:SF47">
    <property type="entry name" value="TAURINE-BINDING PERIPLASMIC PROTEIN"/>
    <property type="match status" value="1"/>
</dbReference>
<protein>
    <submittedName>
        <fullName evidence="6">ABC transporter substrate-binding protein</fullName>
    </submittedName>
</protein>
<evidence type="ECO:0000313" key="6">
    <source>
        <dbReference type="EMBL" id="MFC5909088.1"/>
    </source>
</evidence>
<dbReference type="Gene3D" id="3.40.190.10">
    <property type="entry name" value="Periplasmic binding protein-like II"/>
    <property type="match status" value="2"/>
</dbReference>
<comment type="caution">
    <text evidence="6">The sequence shown here is derived from an EMBL/GenBank/DDBJ whole genome shotgun (WGS) entry which is preliminary data.</text>
</comment>
<comment type="subcellular location">
    <subcellularLocation>
        <location evidence="1">Periplasm</location>
    </subcellularLocation>
</comment>
<keyword evidence="3 4" id="KW-0732">Signal</keyword>
<dbReference type="EMBL" id="JBHSQJ010000072">
    <property type="protein sequence ID" value="MFC5909088.1"/>
    <property type="molecule type" value="Genomic_DNA"/>
</dbReference>
<dbReference type="InterPro" id="IPR001638">
    <property type="entry name" value="Solute-binding_3/MltF_N"/>
</dbReference>
<dbReference type="Proteomes" id="UP001596174">
    <property type="component" value="Unassembled WGS sequence"/>
</dbReference>
<accession>A0ABW1G3S9</accession>
<proteinExistence type="inferred from homology"/>
<dbReference type="Pfam" id="PF09084">
    <property type="entry name" value="NMT1"/>
    <property type="match status" value="1"/>
</dbReference>
<feature type="chain" id="PRO_5045338711" evidence="4">
    <location>
        <begin position="31"/>
        <end position="363"/>
    </location>
</feature>
<dbReference type="PANTHER" id="PTHR30024">
    <property type="entry name" value="ALIPHATIC SULFONATES-BINDING PROTEIN-RELATED"/>
    <property type="match status" value="1"/>
</dbReference>
<sequence length="363" mass="37337">MFASKISSRSRRTLAVAAAGGLLATLGLTACGSSKTTASSSGGGSLPTVTMMVGGIDKQIYLPYELAQQLGFYKKYGVNMQLSTETSGGVGAEDAMASGQVDMAGAWYIHTFDFQAKGKDVVNLIQLSGAPGERVLCSKKSGVKTPADFAGKNIGVTDLGSGTDDLILQLAAHYNVPTSKFHRVGVGAGSTLLAALQQGRVDCAITTQPTVHAVEAAGAGDSVIDLSSTAGATQYLGGAWPAAGVLALNSWVQSHQDTVQKVVDALVATMHWINTHTAADIANAMPANYTSNGLITKDVYTSTLAQDKGQFLADGLMPANGPATVSQTAKISGVDVSKVDVSKTYTNKYVIAADKLEGLPVNG</sequence>
<evidence type="ECO:0000256" key="3">
    <source>
        <dbReference type="ARBA" id="ARBA00022729"/>
    </source>
</evidence>
<evidence type="ECO:0000256" key="4">
    <source>
        <dbReference type="SAM" id="SignalP"/>
    </source>
</evidence>
<feature type="domain" description="Solute-binding protein family 3/N-terminal" evidence="5">
    <location>
        <begin position="48"/>
        <end position="276"/>
    </location>
</feature>
<comment type="similarity">
    <text evidence="2">Belongs to the bacterial solute-binding protein SsuA/TauA family.</text>
</comment>
<organism evidence="6 7">
    <name type="scientific">Streptacidiphilus monticola</name>
    <dbReference type="NCBI Taxonomy" id="2161674"/>
    <lineage>
        <taxon>Bacteria</taxon>
        <taxon>Bacillati</taxon>
        <taxon>Actinomycetota</taxon>
        <taxon>Actinomycetes</taxon>
        <taxon>Kitasatosporales</taxon>
        <taxon>Streptomycetaceae</taxon>
        <taxon>Streptacidiphilus</taxon>
    </lineage>
</organism>
<reference evidence="7" key="1">
    <citation type="journal article" date="2019" name="Int. J. Syst. Evol. Microbiol.">
        <title>The Global Catalogue of Microorganisms (GCM) 10K type strain sequencing project: providing services to taxonomists for standard genome sequencing and annotation.</title>
        <authorList>
            <consortium name="The Broad Institute Genomics Platform"/>
            <consortium name="The Broad Institute Genome Sequencing Center for Infectious Disease"/>
            <person name="Wu L."/>
            <person name="Ma J."/>
        </authorList>
    </citation>
    <scope>NUCLEOTIDE SEQUENCE [LARGE SCALE GENOMIC DNA]</scope>
    <source>
        <strain evidence="7">JCM 4816</strain>
    </source>
</reference>
<evidence type="ECO:0000256" key="1">
    <source>
        <dbReference type="ARBA" id="ARBA00004418"/>
    </source>
</evidence>
<dbReference type="RefSeq" id="WP_380584566.1">
    <property type="nucleotide sequence ID" value="NZ_JBHSQJ010000072.1"/>
</dbReference>
<dbReference type="PROSITE" id="PS51257">
    <property type="entry name" value="PROKAR_LIPOPROTEIN"/>
    <property type="match status" value="1"/>
</dbReference>
<dbReference type="InterPro" id="IPR015168">
    <property type="entry name" value="SsuA/THI5"/>
</dbReference>
<name>A0ABW1G3S9_9ACTN</name>
<feature type="signal peptide" evidence="4">
    <location>
        <begin position="1"/>
        <end position="30"/>
    </location>
</feature>